<feature type="region of interest" description="Disordered" evidence="4">
    <location>
        <begin position="845"/>
        <end position="898"/>
    </location>
</feature>
<dbReference type="SMART" id="SM00295">
    <property type="entry name" value="B41"/>
    <property type="match status" value="1"/>
</dbReference>
<evidence type="ECO:0000256" key="2">
    <source>
        <dbReference type="ARBA" id="ARBA00022801"/>
    </source>
</evidence>
<feature type="compositionally biased region" description="Low complexity" evidence="4">
    <location>
        <begin position="771"/>
        <end position="785"/>
    </location>
</feature>
<accession>A0A068Y844</accession>
<feature type="compositionally biased region" description="Polar residues" evidence="4">
    <location>
        <begin position="677"/>
        <end position="690"/>
    </location>
</feature>
<dbReference type="EC" id="3.1.3.48" evidence="1"/>
<dbReference type="Pfam" id="PF09379">
    <property type="entry name" value="FERM_N"/>
    <property type="match status" value="1"/>
</dbReference>
<evidence type="ECO:0000313" key="7">
    <source>
        <dbReference type="Proteomes" id="UP000017246"/>
    </source>
</evidence>
<feature type="compositionally biased region" description="Low complexity" evidence="4">
    <location>
        <begin position="720"/>
        <end position="729"/>
    </location>
</feature>
<dbReference type="Pfam" id="PF00373">
    <property type="entry name" value="FERM_M"/>
    <property type="match status" value="1"/>
</dbReference>
<keyword evidence="7" id="KW-1185">Reference proteome</keyword>
<keyword evidence="3" id="KW-0904">Protein phosphatase</keyword>
<feature type="compositionally biased region" description="Basic residues" evidence="4">
    <location>
        <begin position="1186"/>
        <end position="1197"/>
    </location>
</feature>
<dbReference type="InterPro" id="IPR035963">
    <property type="entry name" value="FERM_2"/>
</dbReference>
<dbReference type="InterPro" id="IPR029071">
    <property type="entry name" value="Ubiquitin-like_domsf"/>
</dbReference>
<evidence type="ECO:0000259" key="5">
    <source>
        <dbReference type="PROSITE" id="PS50057"/>
    </source>
</evidence>
<dbReference type="InterPro" id="IPR000299">
    <property type="entry name" value="FERM_domain"/>
</dbReference>
<dbReference type="Pfam" id="PF09380">
    <property type="entry name" value="FERM_C"/>
    <property type="match status" value="1"/>
</dbReference>
<keyword evidence="6" id="KW-0675">Receptor</keyword>
<feature type="region of interest" description="Disordered" evidence="4">
    <location>
        <begin position="1749"/>
        <end position="1809"/>
    </location>
</feature>
<dbReference type="eggNOG" id="KOG0792">
    <property type="taxonomic scope" value="Eukaryota"/>
</dbReference>
<dbReference type="SMART" id="SM01196">
    <property type="entry name" value="FERM_C"/>
    <property type="match status" value="1"/>
</dbReference>
<feature type="compositionally biased region" description="Low complexity" evidence="4">
    <location>
        <begin position="853"/>
        <end position="865"/>
    </location>
</feature>
<feature type="region of interest" description="Disordered" evidence="4">
    <location>
        <begin position="484"/>
        <end position="532"/>
    </location>
</feature>
<dbReference type="InterPro" id="IPR019748">
    <property type="entry name" value="FERM_central"/>
</dbReference>
<feature type="region of interest" description="Disordered" evidence="4">
    <location>
        <begin position="1701"/>
        <end position="1729"/>
    </location>
</feature>
<dbReference type="Gene3D" id="2.30.29.30">
    <property type="entry name" value="Pleckstrin-homology domain (PH domain)/Phosphotyrosine-binding domain (PTB)"/>
    <property type="match status" value="1"/>
</dbReference>
<dbReference type="OrthoDB" id="5854685at2759"/>
<feature type="region of interest" description="Disordered" evidence="4">
    <location>
        <begin position="544"/>
        <end position="583"/>
    </location>
</feature>
<gene>
    <name evidence="6" type="ORF">EmuJ_000694300</name>
</gene>
<dbReference type="PROSITE" id="PS50057">
    <property type="entry name" value="FERM_3"/>
    <property type="match status" value="1"/>
</dbReference>
<reference evidence="6" key="1">
    <citation type="journal article" date="2013" name="Nature">
        <title>The genomes of four tapeworm species reveal adaptations to parasitism.</title>
        <authorList>
            <person name="Tsai I.J."/>
            <person name="Zarowiecki M."/>
            <person name="Holroyd N."/>
            <person name="Garciarrubio A."/>
            <person name="Sanchez-Flores A."/>
            <person name="Brooks K.L."/>
            <person name="Tracey A."/>
            <person name="Bobes R.J."/>
            <person name="Fragoso G."/>
            <person name="Sciutto E."/>
            <person name="Aslett M."/>
            <person name="Beasley H."/>
            <person name="Bennett H.M."/>
            <person name="Cai J."/>
            <person name="Camicia F."/>
            <person name="Clark R."/>
            <person name="Cucher M."/>
            <person name="De Silva N."/>
            <person name="Day T.A."/>
            <person name="Deplazes P."/>
            <person name="Estrada K."/>
            <person name="Fernandez C."/>
            <person name="Holland P.W."/>
            <person name="Hou J."/>
            <person name="Hu S."/>
            <person name="Huckvale T."/>
            <person name="Hung S.S."/>
            <person name="Kamenetzky L."/>
            <person name="Keane J.A."/>
            <person name="Kiss F."/>
            <person name="Koziol U."/>
            <person name="Lambert O."/>
            <person name="Liu K."/>
            <person name="Luo X."/>
            <person name="Luo Y."/>
            <person name="Macchiaroli N."/>
            <person name="Nichol S."/>
            <person name="Paps J."/>
            <person name="Parkinson J."/>
            <person name="Pouchkina-Stantcheva N."/>
            <person name="Riddiford N."/>
            <person name="Rosenzvit M."/>
            <person name="Salinas G."/>
            <person name="Wasmuth J.D."/>
            <person name="Zamanian M."/>
            <person name="Zheng Y."/>
            <person name="Cai X."/>
            <person name="Soberon X."/>
            <person name="Olson P.D."/>
            <person name="Laclette J.P."/>
            <person name="Brehm K."/>
            <person name="Berriman M."/>
            <person name="Garciarrubio A."/>
            <person name="Bobes R.J."/>
            <person name="Fragoso G."/>
            <person name="Sanchez-Flores A."/>
            <person name="Estrada K."/>
            <person name="Cevallos M.A."/>
            <person name="Morett E."/>
            <person name="Gonzalez V."/>
            <person name="Portillo T."/>
            <person name="Ochoa-Leyva A."/>
            <person name="Jose M.V."/>
            <person name="Sciutto E."/>
            <person name="Landa A."/>
            <person name="Jimenez L."/>
            <person name="Valdes V."/>
            <person name="Carrero J.C."/>
            <person name="Larralde C."/>
            <person name="Morales-Montor J."/>
            <person name="Limon-Lason J."/>
            <person name="Soberon X."/>
            <person name="Laclette J.P."/>
        </authorList>
    </citation>
    <scope>NUCLEOTIDE SEQUENCE [LARGE SCALE GENOMIC DNA]</scope>
</reference>
<dbReference type="STRING" id="6211.A0A068Y844"/>
<dbReference type="PRINTS" id="PR00935">
    <property type="entry name" value="BAND41"/>
</dbReference>
<dbReference type="EMBL" id="LN902843">
    <property type="protein sequence ID" value="CDS39416.1"/>
    <property type="molecule type" value="Genomic_DNA"/>
</dbReference>
<dbReference type="SUPFAM" id="SSF54236">
    <property type="entry name" value="Ubiquitin-like"/>
    <property type="match status" value="1"/>
</dbReference>
<sequence>MPLKLNFKRTHRYNVSAKDLFVIPIYTLDASCVEYTVSPTTTGRDALEYVAQRLDIEDTCFFGFRYEAWTDDQRWLFLNKPVKKQLDKYARQHALVLNIMLFIDNPQYLPDSNLRRQFYLQLRQDVLTKQLKIASKQAIKLMAYSLQAEYGDFVDFETTAHMWRERPMVSASLVGGSVELSSLEHIDDIIWGYCQLRGVTQDNAIWYYLDEIRRFSNYGVQLFFGSTVAGEAAQLGVSRNGVAISTICPINSSVSKHKWEDIKDLAYSRKTFTIQLLKKTKPIHFVFEDAQDARYLWNFCIQMHSSYIHYWTHVKTGPMAHLSEPPDLLRGNVCTLPIQTSSPPCDFGGASPRTFSSKGGSETSGVVVNNSNSTTTVGSVASMHATIGQVGENSLTSLQQLHANHLISSSLPVCGSAEVEHDASKIHEPVALSVALTCNGQQEDSEGGTLVDTLDSQMLANRCVTCLPVTNCLRRGAVPKSTELCSSTGQIQPLQMQSTGPTPPRKKHHHHHRKHRLQPIPLSVGQSTTSAQEVAARYNMSLAESSSGSSSESEFESDVCSTSAETSSSSNSSRRGDDDVDAQDQQHGFRRLLTGSHAGVGAAVSLRPILSSFSQHHYRLQQKWREEAVVPSDNRRNSPARQFGNNAGGGEGKSVTGESHGWLASAKRLTSALSESLTRRALSSNPSTVSKPPPLPIPELLSRGPKSVGIAQVIRPEPPSTSANSASADSGGGFDESRRRPSRPPLPPGGSGGTPARHTALGFNPNAPQRGASAGPTTSGSTPSTVANSSPSYPLHHSLYEVPAEGRLQIRLQPPSPPSSQEEASWRLVQHPGIWINQLNNSNNLADSRQKAQRQQQQQQQQPQQVYFDTEMMPPPTSSVQQVLTSSSMTSSSTSTSTSSAGVVAAVAAAAATTHSNSSSPSSPASSIVEDEMMLIMMQGDKEDDSSSTMSYSACGGSRATGKTAAVVTPIQKQTATQQHRQRSLSGSGGPLHLLTNSDIHQLLNLTKMRETALVHRLLAEYRQTLLLQQSLHTNSMSTPNLAASQELHTTTAAATGSNDFTNGSYTAAVATANDTAPQAFEEGCCLQRTNAQRRTESHGLSNSSHDNYCGHRGSKGSRCAHHNVRGHQISESSDYVNACAFQCHHGCLCGANHMQTSVHSTTDNDSNATFRVLSEADGGRNHYPNSRHQHHSRNHQHHEQQDYHRHHHEDSCTNNSALLTSSNCSQQGWNAVGKSNSFHHQPKRFGGGRTQHTHEMCKSATPDNFRRQNHCGNPVKDDLSNMIAGLPQQTLGGVFGSAERCNGSDFNNNSNNNSTNLSQQSTGFARSKTFAHTPPSHTAIRVAFVHAFDKSGTGSGSGGSGHLHAGEYENLEADSPLLCSVNRKSATDISVKSSSSDISFEDYRFNQRLQRRNHTPKLDNAECGGRYDHHQHCPHQSHRNCHFGRPLVASSSISKRSTLPSISCDGSGGHIQLCWEHLRALEQLGASKGVHIDTPVIQRRKQKRTRKQKETCCSHYSTQPAHRYVEKARSFDPYQRKSPLRHRCSASPVFSVEAVESQCDLCRRQRRWRVDFGRPRCGCGNIRGSGDNEGASDEAEEDDDEEGFSSFRTASDSSLASSALPGVRDTASIMVSSYEFECQQQQQQQSYNVASSFDSTTGGATPRRCKNKPPTLKFGEDRRGSSSWLQSHVNFYEDRCSSSVKTGRATQMPTSRKTSISPPTAERMPQRPERPKTLLFSSASFQVEDCHRHQPDTPSIRYTNRPIGIANSRDGTPIRRTGGAGTYSRTPTPARSMGPQQTSDATPDGGSGGGGLLFTASMTFTPSGVSTVSPGPPNSVVMAGTGGPERGLIGRLSQHQQQQMLQQQQNDLQRCLANKSLLSVSQRNKEERSYLFPKKAQTPTEKRITNAMP</sequence>
<dbReference type="OMA" id="HTHEMCK"/>
<dbReference type="InterPro" id="IPR019749">
    <property type="entry name" value="Band_41_domain"/>
</dbReference>
<feature type="compositionally biased region" description="Basic and acidic residues" evidence="4">
    <location>
        <begin position="1198"/>
        <end position="1212"/>
    </location>
</feature>
<dbReference type="GO" id="GO:0004725">
    <property type="term" value="F:protein tyrosine phosphatase activity"/>
    <property type="evidence" value="ECO:0007669"/>
    <property type="project" value="UniProtKB-EC"/>
</dbReference>
<dbReference type="Gene3D" id="1.20.80.10">
    <property type="match status" value="1"/>
</dbReference>
<feature type="compositionally biased region" description="Polar residues" evidence="4">
    <location>
        <begin position="1648"/>
        <end position="1660"/>
    </location>
</feature>
<proteinExistence type="predicted"/>
<name>A0A068Y844_ECHMU</name>
<organism evidence="6 7">
    <name type="scientific">Echinococcus multilocularis</name>
    <name type="common">Fox tapeworm</name>
    <dbReference type="NCBI Taxonomy" id="6211"/>
    <lineage>
        <taxon>Eukaryota</taxon>
        <taxon>Metazoa</taxon>
        <taxon>Spiralia</taxon>
        <taxon>Lophotrochozoa</taxon>
        <taxon>Platyhelminthes</taxon>
        <taxon>Cestoda</taxon>
        <taxon>Eucestoda</taxon>
        <taxon>Cyclophyllidea</taxon>
        <taxon>Taeniidae</taxon>
        <taxon>Echinococcus</taxon>
    </lineage>
</organism>
<feature type="region of interest" description="Disordered" evidence="4">
    <location>
        <begin position="715"/>
        <end position="796"/>
    </location>
</feature>
<feature type="compositionally biased region" description="Low complexity" evidence="4">
    <location>
        <begin position="1605"/>
        <end position="1620"/>
    </location>
</feature>
<feature type="region of interest" description="Disordered" evidence="4">
    <location>
        <begin position="677"/>
        <end position="703"/>
    </location>
</feature>
<evidence type="ECO:0000256" key="3">
    <source>
        <dbReference type="ARBA" id="ARBA00022912"/>
    </source>
</evidence>
<feature type="compositionally biased region" description="Low complexity" evidence="4">
    <location>
        <begin position="878"/>
        <end position="898"/>
    </location>
</feature>
<feature type="region of interest" description="Disordered" evidence="4">
    <location>
        <begin position="1584"/>
        <end position="1622"/>
    </location>
</feature>
<dbReference type="CDD" id="cd14473">
    <property type="entry name" value="FERM_B-lobe"/>
    <property type="match status" value="1"/>
</dbReference>
<protein>
    <recommendedName>
        <fullName evidence="1">protein-tyrosine-phosphatase</fullName>
        <ecNumber evidence="1">3.1.3.48</ecNumber>
    </recommendedName>
</protein>
<dbReference type="PANTHER" id="PTHR45706:SF1">
    <property type="entry name" value="PEZ, ISOFORM A"/>
    <property type="match status" value="1"/>
</dbReference>
<feature type="region of interest" description="Disordered" evidence="4">
    <location>
        <begin position="972"/>
        <end position="992"/>
    </location>
</feature>
<feature type="compositionally biased region" description="Polar residues" evidence="4">
    <location>
        <begin position="1701"/>
        <end position="1719"/>
    </location>
</feature>
<dbReference type="SUPFAM" id="SSF50729">
    <property type="entry name" value="PH domain-like"/>
    <property type="match status" value="1"/>
</dbReference>
<dbReference type="SUPFAM" id="SSF47031">
    <property type="entry name" value="Second domain of FERM"/>
    <property type="match status" value="1"/>
</dbReference>
<feature type="compositionally biased region" description="Low complexity" evidence="4">
    <location>
        <begin position="544"/>
        <end position="573"/>
    </location>
</feature>
<dbReference type="CDD" id="cd17099">
    <property type="entry name" value="FERM_F1_PTPN14_like"/>
    <property type="match status" value="1"/>
</dbReference>
<dbReference type="InterPro" id="IPR018980">
    <property type="entry name" value="FERM_PH-like_C"/>
</dbReference>
<dbReference type="Gene3D" id="3.10.20.90">
    <property type="entry name" value="Phosphatidylinositol 3-kinase Catalytic Subunit, Chain A, domain 1"/>
    <property type="match status" value="1"/>
</dbReference>
<feature type="region of interest" description="Disordered" evidence="4">
    <location>
        <begin position="1648"/>
        <end position="1668"/>
    </location>
</feature>
<feature type="domain" description="FERM" evidence="5">
    <location>
        <begin position="21"/>
        <end position="311"/>
    </location>
</feature>
<feature type="region of interest" description="Disordered" evidence="4">
    <location>
        <begin position="1177"/>
        <end position="1213"/>
    </location>
</feature>
<feature type="region of interest" description="Disordered" evidence="4">
    <location>
        <begin position="1882"/>
        <end position="1910"/>
    </location>
</feature>
<evidence type="ECO:0000313" key="6">
    <source>
        <dbReference type="EMBL" id="CDS39416.1"/>
    </source>
</evidence>
<reference evidence="6" key="2">
    <citation type="submission" date="2015-11" db="EMBL/GenBank/DDBJ databases">
        <authorList>
            <person name="Zhang Y."/>
            <person name="Guo Z."/>
        </authorList>
    </citation>
    <scope>NUCLEOTIDE SEQUENCE</scope>
</reference>
<dbReference type="PANTHER" id="PTHR45706">
    <property type="entry name" value="TYROSINE-PROTEIN PHOSPHATASE"/>
    <property type="match status" value="1"/>
</dbReference>
<evidence type="ECO:0000256" key="1">
    <source>
        <dbReference type="ARBA" id="ARBA00013064"/>
    </source>
</evidence>
<dbReference type="Proteomes" id="UP000017246">
    <property type="component" value="Unassembled WGS sequence"/>
</dbReference>
<dbReference type="InterPro" id="IPR011993">
    <property type="entry name" value="PH-like_dom_sf"/>
</dbReference>
<feature type="compositionally biased region" description="Acidic residues" evidence="4">
    <location>
        <begin position="1591"/>
        <end position="1604"/>
    </location>
</feature>
<evidence type="ECO:0000256" key="4">
    <source>
        <dbReference type="SAM" id="MobiDB-lite"/>
    </source>
</evidence>
<feature type="compositionally biased region" description="Polar residues" evidence="4">
    <location>
        <begin position="1784"/>
        <end position="1802"/>
    </location>
</feature>
<dbReference type="InterPro" id="IPR018979">
    <property type="entry name" value="FERM_N"/>
</dbReference>
<feature type="compositionally biased region" description="Basic and acidic residues" evidence="4">
    <location>
        <begin position="1901"/>
        <end position="1910"/>
    </location>
</feature>
<feature type="compositionally biased region" description="Basic residues" evidence="4">
    <location>
        <begin position="504"/>
        <end position="517"/>
    </location>
</feature>
<keyword evidence="2" id="KW-0378">Hydrolase</keyword>
<feature type="region of interest" description="Disordered" evidence="4">
    <location>
        <begin position="628"/>
        <end position="658"/>
    </location>
</feature>
<feature type="compositionally biased region" description="Polar residues" evidence="4">
    <location>
        <begin position="484"/>
        <end position="500"/>
    </location>
</feature>
<dbReference type="InterPro" id="IPR014352">
    <property type="entry name" value="FERM/acyl-CoA-bd_prot_sf"/>
</dbReference>